<protein>
    <submittedName>
        <fullName evidence="1">Uncharacterized protein</fullName>
    </submittedName>
</protein>
<dbReference type="Proteomes" id="UP000429229">
    <property type="component" value="Unassembled WGS sequence"/>
</dbReference>
<dbReference type="RefSeq" id="WP_160617106.1">
    <property type="nucleotide sequence ID" value="NZ_WTYR01000001.1"/>
</dbReference>
<organism evidence="1 2">
    <name type="scientific">Alteriqipengyuania halimionae</name>
    <dbReference type="NCBI Taxonomy" id="1926630"/>
    <lineage>
        <taxon>Bacteria</taxon>
        <taxon>Pseudomonadati</taxon>
        <taxon>Pseudomonadota</taxon>
        <taxon>Alphaproteobacteria</taxon>
        <taxon>Sphingomonadales</taxon>
        <taxon>Erythrobacteraceae</taxon>
        <taxon>Alteriqipengyuania</taxon>
    </lineage>
</organism>
<sequence>MPKAPAHRVRRKPPFFRPVPLRHRRDGWSELRQCAFLAELYCTGSVTVAARRVGVSRMGAYRLRRRAGAESFAFAWDYIFVPPGRGKIARPGTDWRKVTNPTLVERVETGWVQPVIYAGRFTAIRRKPDNSALLRVLRRYDAIVASVRAEAAKA</sequence>
<name>A0A6I4U6M7_9SPHN</name>
<accession>A0A6I4U6M7</accession>
<reference evidence="1 2" key="1">
    <citation type="submission" date="2019-12" db="EMBL/GenBank/DDBJ databases">
        <title>Genomic-based taxomic classification of the family Erythrobacteraceae.</title>
        <authorList>
            <person name="Xu L."/>
        </authorList>
    </citation>
    <scope>NUCLEOTIDE SEQUENCE [LARGE SCALE GENOMIC DNA]</scope>
    <source>
        <strain evidence="1 2">LMG 29519</strain>
    </source>
</reference>
<proteinExistence type="predicted"/>
<keyword evidence="2" id="KW-1185">Reference proteome</keyword>
<gene>
    <name evidence="1" type="ORF">GRI68_10015</name>
</gene>
<evidence type="ECO:0000313" key="1">
    <source>
        <dbReference type="EMBL" id="MXP10513.1"/>
    </source>
</evidence>
<dbReference type="OrthoDB" id="7282816at2"/>
<comment type="caution">
    <text evidence="1">The sequence shown here is derived from an EMBL/GenBank/DDBJ whole genome shotgun (WGS) entry which is preliminary data.</text>
</comment>
<evidence type="ECO:0000313" key="2">
    <source>
        <dbReference type="Proteomes" id="UP000429229"/>
    </source>
</evidence>
<dbReference type="AlphaFoldDB" id="A0A6I4U6M7"/>
<dbReference type="EMBL" id="WTYR01000001">
    <property type="protein sequence ID" value="MXP10513.1"/>
    <property type="molecule type" value="Genomic_DNA"/>
</dbReference>